<dbReference type="Proteomes" id="UP001299265">
    <property type="component" value="Unassembled WGS sequence"/>
</dbReference>
<evidence type="ECO:0000313" key="1">
    <source>
        <dbReference type="EMBL" id="MCD2493318.1"/>
    </source>
</evidence>
<reference evidence="1 2" key="1">
    <citation type="submission" date="2021-11" db="EMBL/GenBank/DDBJ databases">
        <title>Lacrimispora sp. nov. NSJ-141 isolated from human feces.</title>
        <authorList>
            <person name="Abdugheni R."/>
        </authorList>
    </citation>
    <scope>NUCLEOTIDE SEQUENCE [LARGE SCALE GENOMIC DNA]</scope>
    <source>
        <strain evidence="1 2">NSJ-141</strain>
    </source>
</reference>
<evidence type="ECO:0000313" key="2">
    <source>
        <dbReference type="Proteomes" id="UP001299265"/>
    </source>
</evidence>
<keyword evidence="2" id="KW-1185">Reference proteome</keyword>
<dbReference type="AlphaFoldDB" id="A0AAP2W8B6"/>
<evidence type="ECO:0008006" key="3">
    <source>
        <dbReference type="Google" id="ProtNLM"/>
    </source>
</evidence>
<comment type="caution">
    <text evidence="1">The sequence shown here is derived from an EMBL/GenBank/DDBJ whole genome shotgun (WGS) entry which is preliminary data.</text>
</comment>
<organism evidence="1 2">
    <name type="scientific">Lientehia hominis</name>
    <dbReference type="NCBI Taxonomy" id="2897778"/>
    <lineage>
        <taxon>Bacteria</taxon>
        <taxon>Bacillati</taxon>
        <taxon>Bacillota</taxon>
        <taxon>Clostridia</taxon>
        <taxon>Lachnospirales</taxon>
        <taxon>Lachnospiraceae</taxon>
        <taxon>Lientehia</taxon>
    </lineage>
</organism>
<proteinExistence type="predicted"/>
<gene>
    <name evidence="1" type="ORF">LQE92_11905</name>
</gene>
<name>A0AAP2W8B6_9FIRM</name>
<accession>A0AAP2W8B6</accession>
<protein>
    <recommendedName>
        <fullName evidence="3">Phage tail protein</fullName>
    </recommendedName>
</protein>
<dbReference type="EMBL" id="JAJNOR010000007">
    <property type="protein sequence ID" value="MCD2493318.1"/>
    <property type="molecule type" value="Genomic_DNA"/>
</dbReference>
<dbReference type="RefSeq" id="WP_231063176.1">
    <property type="nucleotide sequence ID" value="NZ_JAJNOR010000007.1"/>
</dbReference>
<sequence>MVKYVSGSTGEEFNLSGNASRVRLKEAGFYDYSWEPDVVTRRSGNQVTTFRKKEKEYKLGIDFFGGRSDRAETLRRFFELTEKDILANEPGRLYLNDQYIECFITEGDVSDQAEQYTYVQKEVTVFAPNPFWTVEKDFSYLRKWSETSSVYLEYKYDFDYDYSQTQKGIDYLNNDHFSACDFRMRIYGPVVNPSIIINGHLYAVYTTIEQKEYLTISSRDNTVIRTKVDGTLVDEYNNREKEQRIFEKIPSGNLTVSWSGNFGFDVTVLQERSEPEWN</sequence>